<evidence type="ECO:0000313" key="2">
    <source>
        <dbReference type="Proteomes" id="UP000637061"/>
    </source>
</evidence>
<name>A0A8I1EAI8_PSEPU</name>
<sequence>MTRPYIPQEGTFRAKLRREPGTKHQKYSANTVDGVYLKGAIGSGYLNGQYVYLFEFEGSGEEYRWIFKDPIPEKSMELIQAGLRHDASYRDQFRKPAVPAKEADIAALGALLTRAFGEHTIESNGSVEPGPHSWESRLSIVLAERIPAAFATFARKCPYLTLSRSRRLDCITVTPPMGNASEANLLFIKAVEDFANGALGPISQYKLVAPSINTWPTKPLIISKGTVKETVALTVPDAIKSMLNAPSTKDKERQLLYLKAGRDEFSKLKAEEVESRLAPDDVVMIKKEFHSERDRLKTMRWVLRGLPITEAIQKTNIEYESAKRLLEKRSASKNFR</sequence>
<dbReference type="EMBL" id="JAEHTE010000001">
    <property type="protein sequence ID" value="MBI6882372.1"/>
    <property type="molecule type" value="Genomic_DNA"/>
</dbReference>
<organism evidence="1 2">
    <name type="scientific">Pseudomonas putida</name>
    <name type="common">Arthrobacter siderocapsulatus</name>
    <dbReference type="NCBI Taxonomy" id="303"/>
    <lineage>
        <taxon>Bacteria</taxon>
        <taxon>Pseudomonadati</taxon>
        <taxon>Pseudomonadota</taxon>
        <taxon>Gammaproteobacteria</taxon>
        <taxon>Pseudomonadales</taxon>
        <taxon>Pseudomonadaceae</taxon>
        <taxon>Pseudomonas</taxon>
    </lineage>
</organism>
<accession>A0A8I1EAI8</accession>
<dbReference type="Proteomes" id="UP000637061">
    <property type="component" value="Unassembled WGS sequence"/>
</dbReference>
<comment type="caution">
    <text evidence="1">The sequence shown here is derived from an EMBL/GenBank/DDBJ whole genome shotgun (WGS) entry which is preliminary data.</text>
</comment>
<reference evidence="1" key="1">
    <citation type="submission" date="2020-12" db="EMBL/GenBank/DDBJ databases">
        <title>Enhanced detection system for hospital associated transmission using whole genome sequencing surveillance.</title>
        <authorList>
            <person name="Harrison L.H."/>
            <person name="Van Tyne D."/>
            <person name="Marsh J.W."/>
            <person name="Griffith M.P."/>
            <person name="Snyder D.J."/>
            <person name="Cooper V.S."/>
            <person name="Mustapha M."/>
        </authorList>
    </citation>
    <scope>NUCLEOTIDE SEQUENCE</scope>
    <source>
        <strain evidence="1">PSB00042</strain>
    </source>
</reference>
<gene>
    <name evidence="1" type="ORF">JEU22_00310</name>
</gene>
<dbReference type="AlphaFoldDB" id="A0A8I1EAI8"/>
<protein>
    <submittedName>
        <fullName evidence="1">Uncharacterized protein</fullName>
    </submittedName>
</protein>
<evidence type="ECO:0000313" key="1">
    <source>
        <dbReference type="EMBL" id="MBI6882372.1"/>
    </source>
</evidence>
<dbReference type="RefSeq" id="WP_198745993.1">
    <property type="nucleotide sequence ID" value="NZ_JAEHTE010000001.1"/>
</dbReference>
<proteinExistence type="predicted"/>